<evidence type="ECO:0000256" key="5">
    <source>
        <dbReference type="ARBA" id="ARBA00022692"/>
    </source>
</evidence>
<keyword evidence="6 10" id="KW-1133">Transmembrane helix</keyword>
<sequence>MEILSSYNMIIGASAIVIISFWFNGISKKTNIPSVLMLIVLGVLLQFGLKHLMGAEINFEKNLRGTLEIIGTVGLIMIVLEAALELELKKEKLIPILKSMAIALVGLVASAWVAALVLHQFIDGMSMQSAWLYATPLSILSSAIIIPSVSGLREDKKEFHIYESTFSDIMGIMMFYFLTGTLDPETDTGALAFGGNIVLTIVIAIVASYALVLIFQKIKSQAKQFLLIAVLLLLYAIGKKMHLSSLIIILVFGLVIANVKLFFPGKTAIFLEKEKMQQIYHELHIITLETAFIVRTFFFVIFGITIVLSSLFSINVALVSILIIASIYVIRYGMLRLFIGKDIFPQVFIAPRGLITILLFYAIPKKAEVAGFESGILLFVIIATSLIMTWAMIRDKKKMGTMLDEIDEEMLARNAAEDELNELQNESLETETPEEHTFETPYDKKDPPDYGNETA</sequence>
<feature type="transmembrane region" description="Helical" evidence="10">
    <location>
        <begin position="130"/>
        <end position="149"/>
    </location>
</feature>
<feature type="transmembrane region" description="Helical" evidence="10">
    <location>
        <begin position="375"/>
        <end position="393"/>
    </location>
</feature>
<evidence type="ECO:0000259" key="11">
    <source>
        <dbReference type="Pfam" id="PF00999"/>
    </source>
</evidence>
<protein>
    <submittedName>
        <fullName evidence="12">Sodium/hydrogen exchanger</fullName>
    </submittedName>
</protein>
<feature type="transmembrane region" description="Helical" evidence="10">
    <location>
        <begin position="222"/>
        <end position="238"/>
    </location>
</feature>
<evidence type="ECO:0000256" key="1">
    <source>
        <dbReference type="ARBA" id="ARBA00004651"/>
    </source>
</evidence>
<feature type="transmembrane region" description="Helical" evidence="10">
    <location>
        <begin position="6"/>
        <end position="23"/>
    </location>
</feature>
<dbReference type="GO" id="GO:0015297">
    <property type="term" value="F:antiporter activity"/>
    <property type="evidence" value="ECO:0007669"/>
    <property type="project" value="UniProtKB-KW"/>
</dbReference>
<feature type="region of interest" description="Disordered" evidence="9">
    <location>
        <begin position="422"/>
        <end position="455"/>
    </location>
</feature>
<evidence type="ECO:0000256" key="8">
    <source>
        <dbReference type="ARBA" id="ARBA00023136"/>
    </source>
</evidence>
<feature type="compositionally biased region" description="Basic and acidic residues" evidence="9">
    <location>
        <begin position="433"/>
        <end position="448"/>
    </location>
</feature>
<name>G0LBY2_ZOBGA</name>
<keyword evidence="7" id="KW-0406">Ion transport</keyword>
<dbReference type="PANTHER" id="PTHR32507:SF0">
    <property type="entry name" value="NA(+)_H(+) ANTIPORTER 2-RELATED"/>
    <property type="match status" value="1"/>
</dbReference>
<feature type="transmembrane region" description="Helical" evidence="10">
    <location>
        <begin position="343"/>
        <end position="363"/>
    </location>
</feature>
<keyword evidence="13" id="KW-1185">Reference proteome</keyword>
<keyword evidence="3" id="KW-0050">Antiport</keyword>
<evidence type="ECO:0000313" key="12">
    <source>
        <dbReference type="EMBL" id="CAZ96509.1"/>
    </source>
</evidence>
<feature type="transmembrane region" description="Helical" evidence="10">
    <location>
        <begin position="283"/>
        <end position="306"/>
    </location>
</feature>
<keyword evidence="2" id="KW-0813">Transport</keyword>
<dbReference type="AlphaFoldDB" id="G0LBY2"/>
<organism evidence="12 13">
    <name type="scientific">Zobellia galactanivorans (strain DSM 12802 / CCUG 47099 / CIP 106680 / NCIMB 13871 / Dsij)</name>
    <dbReference type="NCBI Taxonomy" id="63186"/>
    <lineage>
        <taxon>Bacteria</taxon>
        <taxon>Pseudomonadati</taxon>
        <taxon>Bacteroidota</taxon>
        <taxon>Flavobacteriia</taxon>
        <taxon>Flavobacteriales</taxon>
        <taxon>Flavobacteriaceae</taxon>
        <taxon>Zobellia</taxon>
    </lineage>
</organism>
<accession>G0LBY2</accession>
<dbReference type="KEGG" id="zga:ZOBELLIA_2356"/>
<evidence type="ECO:0000313" key="13">
    <source>
        <dbReference type="Proteomes" id="UP000008898"/>
    </source>
</evidence>
<keyword evidence="8 10" id="KW-0472">Membrane</keyword>
<dbReference type="OrthoDB" id="643057at2"/>
<feature type="transmembrane region" description="Helical" evidence="10">
    <location>
        <begin position="244"/>
        <end position="263"/>
    </location>
</feature>
<keyword evidence="4" id="KW-1003">Cell membrane</keyword>
<proteinExistence type="predicted"/>
<evidence type="ECO:0000256" key="9">
    <source>
        <dbReference type="SAM" id="MobiDB-lite"/>
    </source>
</evidence>
<dbReference type="InterPro" id="IPR038770">
    <property type="entry name" value="Na+/solute_symporter_sf"/>
</dbReference>
<dbReference type="GO" id="GO:1902600">
    <property type="term" value="P:proton transmembrane transport"/>
    <property type="evidence" value="ECO:0007669"/>
    <property type="project" value="InterPro"/>
</dbReference>
<evidence type="ECO:0000256" key="2">
    <source>
        <dbReference type="ARBA" id="ARBA00022448"/>
    </source>
</evidence>
<reference evidence="12 13" key="2">
    <citation type="journal article" date="2012" name="Environ. Microbiol.">
        <title>Characterization of the first alginolytic operons in a marine bacterium: from their emergence in marine Flavobacteriia to their independent transfers to marine Proteobacteria and human gut Bacteroides.</title>
        <authorList>
            <person name="Thomas F."/>
            <person name="Barbeyron T."/>
            <person name="Tonon T."/>
            <person name="Genicot S."/>
            <person name="Czjzek M."/>
            <person name="Michel G."/>
        </authorList>
    </citation>
    <scope>NUCLEOTIDE SEQUENCE [LARGE SCALE GENOMIC DNA]</scope>
    <source>
        <strain evidence="13">DSM 12802 / CCUG 47099 / CIP 106680 / NCIMB 13871 / Dsij</strain>
    </source>
</reference>
<gene>
    <name evidence="12" type="primary">nhaC</name>
    <name evidence="12" type="ordered locus">zobellia_2356</name>
</gene>
<dbReference type="PATRIC" id="fig|63186.3.peg.2319"/>
<reference evidence="13" key="1">
    <citation type="submission" date="2009-07" db="EMBL/GenBank/DDBJ databases">
        <title>Complete genome sequence of Zobellia galactanivorans Dsij.</title>
        <authorList>
            <consortium name="Genoscope - CEA"/>
        </authorList>
    </citation>
    <scope>NUCLEOTIDE SEQUENCE [LARGE SCALE GENOMIC DNA]</scope>
    <source>
        <strain evidence="13">DSM 12802 / CCUG 47099 / CIP 106680 / NCIMB 13871 / Dsij</strain>
    </source>
</reference>
<feature type="transmembrane region" description="Helical" evidence="10">
    <location>
        <begin position="312"/>
        <end position="331"/>
    </location>
</feature>
<feature type="transmembrane region" description="Helical" evidence="10">
    <location>
        <begin position="96"/>
        <end position="118"/>
    </location>
</feature>
<evidence type="ECO:0000256" key="6">
    <source>
        <dbReference type="ARBA" id="ARBA00022989"/>
    </source>
</evidence>
<dbReference type="Gene3D" id="1.20.1530.20">
    <property type="match status" value="1"/>
</dbReference>
<evidence type="ECO:0000256" key="7">
    <source>
        <dbReference type="ARBA" id="ARBA00023065"/>
    </source>
</evidence>
<dbReference type="RefSeq" id="WP_013993709.1">
    <property type="nucleotide sequence ID" value="NC_015844.1"/>
</dbReference>
<evidence type="ECO:0000256" key="10">
    <source>
        <dbReference type="SAM" id="Phobius"/>
    </source>
</evidence>
<evidence type="ECO:0000256" key="3">
    <source>
        <dbReference type="ARBA" id="ARBA00022449"/>
    </source>
</evidence>
<evidence type="ECO:0000256" key="4">
    <source>
        <dbReference type="ARBA" id="ARBA00022475"/>
    </source>
</evidence>
<dbReference type="InterPro" id="IPR006153">
    <property type="entry name" value="Cation/H_exchanger_TM"/>
</dbReference>
<feature type="domain" description="Cation/H+ exchanger transmembrane" evidence="11">
    <location>
        <begin position="22"/>
        <end position="387"/>
    </location>
</feature>
<dbReference type="STRING" id="63186.ZOBELLIA_2356"/>
<dbReference type="EMBL" id="FP476056">
    <property type="protein sequence ID" value="CAZ96509.1"/>
    <property type="molecule type" value="Genomic_DNA"/>
</dbReference>
<dbReference type="PANTHER" id="PTHR32507">
    <property type="entry name" value="NA(+)/H(+) ANTIPORTER 1"/>
    <property type="match status" value="1"/>
</dbReference>
<comment type="subcellular location">
    <subcellularLocation>
        <location evidence="1">Cell membrane</location>
        <topology evidence="1">Multi-pass membrane protein</topology>
    </subcellularLocation>
</comment>
<dbReference type="Pfam" id="PF00999">
    <property type="entry name" value="Na_H_Exchanger"/>
    <property type="match status" value="1"/>
</dbReference>
<keyword evidence="5 10" id="KW-0812">Transmembrane</keyword>
<dbReference type="HOGENOM" id="CLU_058604_0_0_10"/>
<feature type="transmembrane region" description="Helical" evidence="10">
    <location>
        <begin position="190"/>
        <end position="215"/>
    </location>
</feature>
<dbReference type="GO" id="GO:0005886">
    <property type="term" value="C:plasma membrane"/>
    <property type="evidence" value="ECO:0007669"/>
    <property type="project" value="UniProtKB-SubCell"/>
</dbReference>
<feature type="transmembrane region" description="Helical" evidence="10">
    <location>
        <begin position="65"/>
        <end position="84"/>
    </location>
</feature>
<feature type="transmembrane region" description="Helical" evidence="10">
    <location>
        <begin position="35"/>
        <end position="53"/>
    </location>
</feature>
<dbReference type="Proteomes" id="UP000008898">
    <property type="component" value="Chromosome"/>
</dbReference>
<feature type="transmembrane region" description="Helical" evidence="10">
    <location>
        <begin position="161"/>
        <end position="178"/>
    </location>
</feature>